<organism evidence="2 3">
    <name type="scientific">Oldenlandia corymbosa var. corymbosa</name>
    <dbReference type="NCBI Taxonomy" id="529605"/>
    <lineage>
        <taxon>Eukaryota</taxon>
        <taxon>Viridiplantae</taxon>
        <taxon>Streptophyta</taxon>
        <taxon>Embryophyta</taxon>
        <taxon>Tracheophyta</taxon>
        <taxon>Spermatophyta</taxon>
        <taxon>Magnoliopsida</taxon>
        <taxon>eudicotyledons</taxon>
        <taxon>Gunneridae</taxon>
        <taxon>Pentapetalae</taxon>
        <taxon>asterids</taxon>
        <taxon>lamiids</taxon>
        <taxon>Gentianales</taxon>
        <taxon>Rubiaceae</taxon>
        <taxon>Rubioideae</taxon>
        <taxon>Spermacoceae</taxon>
        <taxon>Hedyotis-Oldenlandia complex</taxon>
        <taxon>Oldenlandia</taxon>
    </lineage>
</organism>
<protein>
    <submittedName>
        <fullName evidence="2">OLC1v1009963C1</fullName>
    </submittedName>
</protein>
<feature type="signal peptide" evidence="1">
    <location>
        <begin position="1"/>
        <end position="32"/>
    </location>
</feature>
<keyword evidence="3" id="KW-1185">Reference proteome</keyword>
<reference evidence="2" key="1">
    <citation type="submission" date="2023-03" db="EMBL/GenBank/DDBJ databases">
        <authorList>
            <person name="Julca I."/>
        </authorList>
    </citation>
    <scope>NUCLEOTIDE SEQUENCE</scope>
</reference>
<dbReference type="Proteomes" id="UP001161247">
    <property type="component" value="Chromosome 6"/>
</dbReference>
<evidence type="ECO:0000313" key="2">
    <source>
        <dbReference type="EMBL" id="CAI9110009.1"/>
    </source>
</evidence>
<dbReference type="EMBL" id="OX459123">
    <property type="protein sequence ID" value="CAI9110009.1"/>
    <property type="molecule type" value="Genomic_DNA"/>
</dbReference>
<sequence length="138" mass="15570">MAPLFSSGHAPIRARLLLVLHLLPLPIPPHSPHVFHHPPPEKALDVPALQPLHTNLRFLLVAGVFPIVSSPGNPPHNFHIRRRLRVPILDRNWVAQCLFSVRRELPDCAIGLQFGLPYRGSVAAFDQGWMQRNWGVDF</sequence>
<feature type="chain" id="PRO_5043538863" evidence="1">
    <location>
        <begin position="33"/>
        <end position="138"/>
    </location>
</feature>
<gene>
    <name evidence="2" type="ORF">OLC1_LOCUS17764</name>
</gene>
<name>A0AAV1DT53_OLDCO</name>
<accession>A0AAV1DT53</accession>
<evidence type="ECO:0000256" key="1">
    <source>
        <dbReference type="SAM" id="SignalP"/>
    </source>
</evidence>
<dbReference type="AlphaFoldDB" id="A0AAV1DT53"/>
<proteinExistence type="predicted"/>
<keyword evidence="1" id="KW-0732">Signal</keyword>
<evidence type="ECO:0000313" key="3">
    <source>
        <dbReference type="Proteomes" id="UP001161247"/>
    </source>
</evidence>